<feature type="non-terminal residue" evidence="1">
    <location>
        <position position="915"/>
    </location>
</feature>
<keyword evidence="2" id="KW-1185">Reference proteome</keyword>
<accession>A0ACC1KZP3</accession>
<gene>
    <name evidence="1" type="primary">NAM2</name>
    <name evidence="1" type="ORF">H4R21_004086</name>
</gene>
<evidence type="ECO:0000313" key="1">
    <source>
        <dbReference type="EMBL" id="KAJ2798035.1"/>
    </source>
</evidence>
<protein>
    <submittedName>
        <fullName evidence="1">Leucyl-tRNA synthetase, mitochondrial</fullName>
        <ecNumber evidence="1">6.1.1.4</ecNumber>
    </submittedName>
</protein>
<proteinExistence type="predicted"/>
<comment type="caution">
    <text evidence="1">The sequence shown here is derived from an EMBL/GenBank/DDBJ whole genome shotgun (WGS) entry which is preliminary data.</text>
</comment>
<sequence length="915" mass="99259">WIDASTGKLNSAALEAKWRARWAEAKARDVRTPGGDPLTAEAIDRLFYILVMFPYPSGALHMGHVRVYTISDTLARFHRMRGKRVVHPMGWDAFGLPAENAAIERGVAPEEWTQRNIAAMKEQLARILVDFDWDREVTTCDPAYYKWTQHIFLQLLKHGMVYRKEAVVNWDPVDNTVLANEQVDKDGRSWRSGAPVERRKLEQWFARTTAYAQELLEDLDGLDWPEHVKSMQSNWIGRSEGAEFEFALEPADAQARGGPTAVTVFTSRPDTLFGVSYVAIAPDHPLVCERCLPGERAAAVLARAREIANSLAGGGDRAQGARAGVFTGLWARHPLDAARRIPVYVADYVLSEYGTGAVMGVPAHDVRDHEFCVANAVPMCEPVVEPEAAGAAAQSVFSGHGVLRRVPANGGFGGLPSADAGRQIVAAAAAAGRAKAVVNYRLRDWLLSRQRYWGAPVPVIHCPSCGPVPVPEADLPVALPRGAALSGRGGSPLSRVPEWLNCKCPACGGAATRDTDTLDTFVDSSWYFLRYTDPHNARRPFDPVQASAAMPVDLYVGGVEHAILHLLYARFISKFLWKTGAYGSAAVAHDPALDEDAWVAIAHREQAGSARRGEPFKRLLTQGMVHGLTYKDPATGRFLRPGEVEISAADGKPRIAGTDTAPAASFEKMSKSKHNGVDPCDTVDSFGADATRLHMLYLAPPQDVLEWDTQCIVGMQRWINRVGRLVDAAGADPARGTLDLSLTNKARWSAEADETYRQTHIAIQRVTDALQASFSFNTAIAALMELTNHLATVGNRRHPTFAHGLACLVKMLSPMAPCVGEELWEVAAASGCLAAAGIDCGPAGVFAQQWPALDKAALAAKRTTVVVQINGKVRFRLEDVEVGLEAEALAGMATEHPRAKKWLAAASGGQKAVAK</sequence>
<dbReference type="Proteomes" id="UP001140087">
    <property type="component" value="Unassembled WGS sequence"/>
</dbReference>
<name>A0ACC1KZP3_9FUNG</name>
<reference evidence="1" key="1">
    <citation type="submission" date="2022-07" db="EMBL/GenBank/DDBJ databases">
        <title>Phylogenomic reconstructions and comparative analyses of Kickxellomycotina fungi.</title>
        <authorList>
            <person name="Reynolds N.K."/>
            <person name="Stajich J.E."/>
            <person name="Barry K."/>
            <person name="Grigoriev I.V."/>
            <person name="Crous P."/>
            <person name="Smith M.E."/>
        </authorList>
    </citation>
    <scope>NUCLEOTIDE SEQUENCE</scope>
    <source>
        <strain evidence="1">BCRC 34780</strain>
    </source>
</reference>
<evidence type="ECO:0000313" key="2">
    <source>
        <dbReference type="Proteomes" id="UP001140087"/>
    </source>
</evidence>
<dbReference type="EMBL" id="JANBUN010001461">
    <property type="protein sequence ID" value="KAJ2798035.1"/>
    <property type="molecule type" value="Genomic_DNA"/>
</dbReference>
<organism evidence="1 2">
    <name type="scientific">Coemansia helicoidea</name>
    <dbReference type="NCBI Taxonomy" id="1286919"/>
    <lineage>
        <taxon>Eukaryota</taxon>
        <taxon>Fungi</taxon>
        <taxon>Fungi incertae sedis</taxon>
        <taxon>Zoopagomycota</taxon>
        <taxon>Kickxellomycotina</taxon>
        <taxon>Kickxellomycetes</taxon>
        <taxon>Kickxellales</taxon>
        <taxon>Kickxellaceae</taxon>
        <taxon>Coemansia</taxon>
    </lineage>
</organism>
<keyword evidence="1" id="KW-0436">Ligase</keyword>
<feature type="non-terminal residue" evidence="1">
    <location>
        <position position="1"/>
    </location>
</feature>
<dbReference type="EC" id="6.1.1.4" evidence="1"/>